<dbReference type="SUPFAM" id="SSF51713">
    <property type="entry name" value="tRNA-guanine transglycosylase"/>
    <property type="match status" value="1"/>
</dbReference>
<dbReference type="AlphaFoldDB" id="A0A7J9NJZ4"/>
<gene>
    <name evidence="1" type="ORF">HNP87_001453</name>
</gene>
<evidence type="ECO:0000313" key="1">
    <source>
        <dbReference type="EMBL" id="MBA2840921.1"/>
    </source>
</evidence>
<dbReference type="EMBL" id="JACDUI010000002">
    <property type="protein sequence ID" value="MBA2840921.1"/>
    <property type="molecule type" value="Genomic_DNA"/>
</dbReference>
<proteinExistence type="predicted"/>
<name>A0A7J9NJZ4_METMI</name>
<dbReference type="RefSeq" id="WP_181488756.1">
    <property type="nucleotide sequence ID" value="NZ_JACDUI010000002.1"/>
</dbReference>
<protein>
    <submittedName>
        <fullName evidence="1">Uncharacterized protein</fullName>
    </submittedName>
</protein>
<evidence type="ECO:0000313" key="2">
    <source>
        <dbReference type="Proteomes" id="UP000563838"/>
    </source>
</evidence>
<dbReference type="Proteomes" id="UP000563838">
    <property type="component" value="Unassembled WGS sequence"/>
</dbReference>
<dbReference type="InterPro" id="IPR036511">
    <property type="entry name" value="TGT-like_sf"/>
</dbReference>
<sequence>MIPFFVLDRPASLEILLGFFLDHPKLNFGVMTHANVSKRFVDLFREYPYTIPVKYYDRTVSKKDLNNIKNNLTRISDSGAFQKNSVVHPYDQLFQKYVDLKVDYGIINDVLSDYKKTVKSAEEAINYYDELKFKQKFNLMGVAQGTTTEEYCKCYEELLDMGYEHIAIGGLLKRSGESNYYKINSETRMKNIVTSIKEKYGPEKLFTLGIYNPGRHEMLEELDIWGADYKGWLFHYDEFYFTSKELLKKSGRYNRTIARAYNNFMKCKSNFIENKSQENREIFSKSKKSLDESLNSIGTSLQEFRYREVRNTLEKKIASKMTCEGVEKPIFDVESTVLESL</sequence>
<accession>A0A7J9NJZ4</accession>
<comment type="caution">
    <text evidence="1">The sequence shown here is derived from an EMBL/GenBank/DDBJ whole genome shotgun (WGS) entry which is preliminary data.</text>
</comment>
<reference evidence="1 2" key="1">
    <citation type="submission" date="2020-07" db="EMBL/GenBank/DDBJ databases">
        <title>Genomic Encyclopedia of Type Strains, Phase IV (KMG-V): Genome sequencing to study the core and pangenomes of soil and plant-associated prokaryotes.</title>
        <authorList>
            <person name="Whitman W."/>
        </authorList>
    </citation>
    <scope>NUCLEOTIDE SEQUENCE [LARGE SCALE GENOMIC DNA]</scope>
    <source>
        <strain evidence="1 2">A4</strain>
    </source>
</reference>
<dbReference type="GO" id="GO:0006400">
    <property type="term" value="P:tRNA modification"/>
    <property type="evidence" value="ECO:0007669"/>
    <property type="project" value="InterPro"/>
</dbReference>
<dbReference type="Gene3D" id="3.20.20.105">
    <property type="entry name" value="Queuine tRNA-ribosyltransferase-like"/>
    <property type="match status" value="1"/>
</dbReference>
<organism evidence="1 2">
    <name type="scientific">Methanococcus maripaludis</name>
    <name type="common">Methanococcus deltae</name>
    <dbReference type="NCBI Taxonomy" id="39152"/>
    <lineage>
        <taxon>Archaea</taxon>
        <taxon>Methanobacteriati</taxon>
        <taxon>Methanobacteriota</taxon>
        <taxon>Methanomada group</taxon>
        <taxon>Methanococci</taxon>
        <taxon>Methanococcales</taxon>
        <taxon>Methanococcaceae</taxon>
        <taxon>Methanococcus</taxon>
    </lineage>
</organism>